<dbReference type="SUPFAM" id="SSF52091">
    <property type="entry name" value="SpoIIaa-like"/>
    <property type="match status" value="1"/>
</dbReference>
<organism evidence="4 5">
    <name type="scientific">Cryobacterium cryoconiti</name>
    <dbReference type="NCBI Taxonomy" id="1259239"/>
    <lineage>
        <taxon>Bacteria</taxon>
        <taxon>Bacillati</taxon>
        <taxon>Actinomycetota</taxon>
        <taxon>Actinomycetes</taxon>
        <taxon>Micrococcales</taxon>
        <taxon>Microbacteriaceae</taxon>
        <taxon>Cryobacterium</taxon>
    </lineage>
</organism>
<dbReference type="AlphaFoldDB" id="A0A4Y8JZG0"/>
<evidence type="ECO:0000256" key="1">
    <source>
        <dbReference type="ARBA" id="ARBA00009013"/>
    </source>
</evidence>
<evidence type="ECO:0000259" key="3">
    <source>
        <dbReference type="PROSITE" id="PS50801"/>
    </source>
</evidence>
<dbReference type="InterPro" id="IPR003658">
    <property type="entry name" value="Anti-sigma_ant"/>
</dbReference>
<comment type="similarity">
    <text evidence="1 2">Belongs to the anti-sigma-factor antagonist family.</text>
</comment>
<name>A0A4Y8JZG0_9MICO</name>
<dbReference type="CDD" id="cd07043">
    <property type="entry name" value="STAS_anti-anti-sigma_factors"/>
    <property type="match status" value="1"/>
</dbReference>
<dbReference type="InterPro" id="IPR002645">
    <property type="entry name" value="STAS_dom"/>
</dbReference>
<protein>
    <recommendedName>
        <fullName evidence="2">Anti-sigma factor antagonist</fullName>
    </recommendedName>
</protein>
<comment type="caution">
    <text evidence="4">The sequence shown here is derived from an EMBL/GenBank/DDBJ whole genome shotgun (WGS) entry which is preliminary data.</text>
</comment>
<evidence type="ECO:0000313" key="5">
    <source>
        <dbReference type="Proteomes" id="UP000297472"/>
    </source>
</evidence>
<dbReference type="GO" id="GO:0043856">
    <property type="term" value="F:anti-sigma factor antagonist activity"/>
    <property type="evidence" value="ECO:0007669"/>
    <property type="project" value="InterPro"/>
</dbReference>
<proteinExistence type="inferred from homology"/>
<dbReference type="InterPro" id="IPR036513">
    <property type="entry name" value="STAS_dom_sf"/>
</dbReference>
<gene>
    <name evidence="4" type="ORF">E3T49_07345</name>
</gene>
<keyword evidence="5" id="KW-1185">Reference proteome</keyword>
<dbReference type="OrthoDB" id="9796076at2"/>
<feature type="domain" description="STAS" evidence="3">
    <location>
        <begin position="1"/>
        <end position="110"/>
    </location>
</feature>
<sequence>MRIRTESGIGHTAVSLAGRFDAHETAAFRVVVDALFGPDQATVRLDLSNVVFVDSSALAELLRVQKAARAAGGEVVLVNVSDPVRIILELTELKQVFTLETTPQTASTLS</sequence>
<reference evidence="4 5" key="1">
    <citation type="submission" date="2019-03" db="EMBL/GenBank/DDBJ databases">
        <title>Genomics of glacier-inhabiting Cryobacterium strains.</title>
        <authorList>
            <person name="Liu Q."/>
            <person name="Xin Y.-H."/>
        </authorList>
    </citation>
    <scope>NUCLEOTIDE SEQUENCE [LARGE SCALE GENOMIC DNA]</scope>
    <source>
        <strain evidence="4 5">TMT1-51</strain>
    </source>
</reference>
<dbReference type="PANTHER" id="PTHR33495:SF2">
    <property type="entry name" value="ANTI-SIGMA FACTOR ANTAGONIST TM_1081-RELATED"/>
    <property type="match status" value="1"/>
</dbReference>
<dbReference type="Pfam" id="PF01740">
    <property type="entry name" value="STAS"/>
    <property type="match status" value="1"/>
</dbReference>
<evidence type="ECO:0000256" key="2">
    <source>
        <dbReference type="RuleBase" id="RU003749"/>
    </source>
</evidence>
<dbReference type="PANTHER" id="PTHR33495">
    <property type="entry name" value="ANTI-SIGMA FACTOR ANTAGONIST TM_1081-RELATED-RELATED"/>
    <property type="match status" value="1"/>
</dbReference>
<dbReference type="NCBIfam" id="TIGR00377">
    <property type="entry name" value="ant_ant_sig"/>
    <property type="match status" value="1"/>
</dbReference>
<evidence type="ECO:0000313" key="4">
    <source>
        <dbReference type="EMBL" id="TFD30666.1"/>
    </source>
</evidence>
<dbReference type="EMBL" id="SOHA01000020">
    <property type="protein sequence ID" value="TFD30666.1"/>
    <property type="molecule type" value="Genomic_DNA"/>
</dbReference>
<accession>A0A4Y8JZG0</accession>
<dbReference type="PROSITE" id="PS50801">
    <property type="entry name" value="STAS"/>
    <property type="match status" value="1"/>
</dbReference>
<dbReference type="RefSeq" id="WP_134424319.1">
    <property type="nucleotide sequence ID" value="NZ_SOHA01000020.1"/>
</dbReference>
<dbReference type="Proteomes" id="UP000297472">
    <property type="component" value="Unassembled WGS sequence"/>
</dbReference>
<dbReference type="Gene3D" id="3.30.750.24">
    <property type="entry name" value="STAS domain"/>
    <property type="match status" value="1"/>
</dbReference>